<feature type="non-terminal residue" evidence="1">
    <location>
        <position position="1"/>
    </location>
</feature>
<organism evidence="1 2">
    <name type="scientific">Racocetra persica</name>
    <dbReference type="NCBI Taxonomy" id="160502"/>
    <lineage>
        <taxon>Eukaryota</taxon>
        <taxon>Fungi</taxon>
        <taxon>Fungi incertae sedis</taxon>
        <taxon>Mucoromycota</taxon>
        <taxon>Glomeromycotina</taxon>
        <taxon>Glomeromycetes</taxon>
        <taxon>Diversisporales</taxon>
        <taxon>Gigasporaceae</taxon>
        <taxon>Racocetra</taxon>
    </lineage>
</organism>
<proteinExistence type="predicted"/>
<evidence type="ECO:0000313" key="1">
    <source>
        <dbReference type="EMBL" id="CAG8833036.1"/>
    </source>
</evidence>
<accession>A0ACA9SBB7</accession>
<protein>
    <submittedName>
        <fullName evidence="1">27337_t:CDS:1</fullName>
    </submittedName>
</protein>
<dbReference type="EMBL" id="CAJVQC010105434">
    <property type="protein sequence ID" value="CAG8833036.1"/>
    <property type="molecule type" value="Genomic_DNA"/>
</dbReference>
<reference evidence="1" key="1">
    <citation type="submission" date="2021-06" db="EMBL/GenBank/DDBJ databases">
        <authorList>
            <person name="Kallberg Y."/>
            <person name="Tangrot J."/>
            <person name="Rosling A."/>
        </authorList>
    </citation>
    <scope>NUCLEOTIDE SEQUENCE</scope>
    <source>
        <strain evidence="1">MA461A</strain>
    </source>
</reference>
<sequence length="190" mass="22057">ESRIYNIEPIGYNAFTKFANLKFGQESSVKLFVEIVKFRNKSSPYDDYIIWESATTLDPVLWWESWPDSSLKQLAIKILKIPTSSAAAERNFSTFGFIHSKLRNRLHNTRVKKLVYVYENLRIYAEKPVNNKIDTGINNSKVNQINQEIYNDEDMEIDDIIYKEGICKGIEEEIEPIYLSDVDNNSGSIM</sequence>
<dbReference type="Proteomes" id="UP000789920">
    <property type="component" value="Unassembled WGS sequence"/>
</dbReference>
<keyword evidence="2" id="KW-1185">Reference proteome</keyword>
<gene>
    <name evidence="1" type="ORF">RPERSI_LOCUS28680</name>
</gene>
<evidence type="ECO:0000313" key="2">
    <source>
        <dbReference type="Proteomes" id="UP000789920"/>
    </source>
</evidence>
<feature type="non-terminal residue" evidence="1">
    <location>
        <position position="190"/>
    </location>
</feature>
<name>A0ACA9SBB7_9GLOM</name>
<comment type="caution">
    <text evidence="1">The sequence shown here is derived from an EMBL/GenBank/DDBJ whole genome shotgun (WGS) entry which is preliminary data.</text>
</comment>